<dbReference type="EMBL" id="LKEA01000034">
    <property type="protein sequence ID" value="ROV96032.1"/>
    <property type="molecule type" value="Genomic_DNA"/>
</dbReference>
<keyword evidence="2" id="KW-1185">Reference proteome</keyword>
<protein>
    <submittedName>
        <fullName evidence="1">Uncharacterized protein</fullName>
    </submittedName>
</protein>
<dbReference type="AlphaFoldDB" id="A0A423VYC4"/>
<comment type="caution">
    <text evidence="1">The sequence shown here is derived from an EMBL/GenBank/DDBJ whole genome shotgun (WGS) entry which is preliminary data.</text>
</comment>
<proteinExistence type="predicted"/>
<dbReference type="Proteomes" id="UP000283895">
    <property type="component" value="Unassembled WGS sequence"/>
</dbReference>
<accession>A0A423VYC4</accession>
<reference evidence="1 2" key="1">
    <citation type="submission" date="2015-09" db="EMBL/GenBank/DDBJ databases">
        <title>Host preference determinants of Valsa canker pathogens revealed by comparative genomics.</title>
        <authorList>
            <person name="Yin Z."/>
            <person name="Huang L."/>
        </authorList>
    </citation>
    <scope>NUCLEOTIDE SEQUENCE [LARGE SCALE GENOMIC DNA]</scope>
    <source>
        <strain evidence="1 2">03-1</strain>
    </source>
</reference>
<gene>
    <name evidence="1" type="ORF">VMCG_08032</name>
</gene>
<name>A0A423VYC4_9PEZI</name>
<evidence type="ECO:0000313" key="1">
    <source>
        <dbReference type="EMBL" id="ROV96032.1"/>
    </source>
</evidence>
<sequence>MAEKATEWRDVEMIALHNDIKILQELLEVSAPGTPRIRAPSGPSISEEQAMQNVREDLDRIVPHSFNHTASRSGVVIKGVALGPARQLHAALKRLIMSKEDTQEECEDEVHENLVATVTALNSDQPHHQHVKTGTARLVSRRNHMIDGTL</sequence>
<organism evidence="1 2">
    <name type="scientific">Cytospora schulzeri</name>
    <dbReference type="NCBI Taxonomy" id="448051"/>
    <lineage>
        <taxon>Eukaryota</taxon>
        <taxon>Fungi</taxon>
        <taxon>Dikarya</taxon>
        <taxon>Ascomycota</taxon>
        <taxon>Pezizomycotina</taxon>
        <taxon>Sordariomycetes</taxon>
        <taxon>Sordariomycetidae</taxon>
        <taxon>Diaporthales</taxon>
        <taxon>Cytosporaceae</taxon>
        <taxon>Cytospora</taxon>
    </lineage>
</organism>
<evidence type="ECO:0000313" key="2">
    <source>
        <dbReference type="Proteomes" id="UP000283895"/>
    </source>
</evidence>